<comment type="caution">
    <text evidence="16">The sequence shown here is derived from an EMBL/GenBank/DDBJ whole genome shotgun (WGS) entry which is preliminary data.</text>
</comment>
<evidence type="ECO:0000256" key="2">
    <source>
        <dbReference type="ARBA" id="ARBA00005201"/>
    </source>
</evidence>
<dbReference type="GO" id="GO:0009231">
    <property type="term" value="P:riboflavin biosynthetic process"/>
    <property type="evidence" value="ECO:0007669"/>
    <property type="project" value="InterPro"/>
</dbReference>
<evidence type="ECO:0000256" key="7">
    <source>
        <dbReference type="ARBA" id="ARBA00022741"/>
    </source>
</evidence>
<dbReference type="GO" id="GO:0003919">
    <property type="term" value="F:FMN adenylyltransferase activity"/>
    <property type="evidence" value="ECO:0007669"/>
    <property type="project" value="UniProtKB-UniRule"/>
</dbReference>
<evidence type="ECO:0000313" key="16">
    <source>
        <dbReference type="EMBL" id="HIW82000.1"/>
    </source>
</evidence>
<keyword evidence="7 14" id="KW-0547">Nucleotide-binding</keyword>
<comment type="catalytic activity">
    <reaction evidence="12 14">
        <text>riboflavin + ATP = FMN + ADP + H(+)</text>
        <dbReference type="Rhea" id="RHEA:14357"/>
        <dbReference type="ChEBI" id="CHEBI:15378"/>
        <dbReference type="ChEBI" id="CHEBI:30616"/>
        <dbReference type="ChEBI" id="CHEBI:57986"/>
        <dbReference type="ChEBI" id="CHEBI:58210"/>
        <dbReference type="ChEBI" id="CHEBI:456216"/>
        <dbReference type="EC" id="2.7.1.26"/>
    </reaction>
</comment>
<dbReference type="SMART" id="SM00904">
    <property type="entry name" value="Flavokinase"/>
    <property type="match status" value="1"/>
</dbReference>
<comment type="catalytic activity">
    <reaction evidence="13 14">
        <text>FMN + ATP + H(+) = FAD + diphosphate</text>
        <dbReference type="Rhea" id="RHEA:17237"/>
        <dbReference type="ChEBI" id="CHEBI:15378"/>
        <dbReference type="ChEBI" id="CHEBI:30616"/>
        <dbReference type="ChEBI" id="CHEBI:33019"/>
        <dbReference type="ChEBI" id="CHEBI:57692"/>
        <dbReference type="ChEBI" id="CHEBI:58210"/>
        <dbReference type="EC" id="2.7.7.2"/>
    </reaction>
</comment>
<dbReference type="Pfam" id="PF06574">
    <property type="entry name" value="FAD_syn"/>
    <property type="match status" value="1"/>
</dbReference>
<dbReference type="NCBIfam" id="NF004162">
    <property type="entry name" value="PRK05627.1-5"/>
    <property type="match status" value="1"/>
</dbReference>
<dbReference type="Pfam" id="PF01687">
    <property type="entry name" value="Flavokinase"/>
    <property type="match status" value="1"/>
</dbReference>
<organism evidence="16 17">
    <name type="scientific">Candidatus Acetatifactor stercoripullorum</name>
    <dbReference type="NCBI Taxonomy" id="2838414"/>
    <lineage>
        <taxon>Bacteria</taxon>
        <taxon>Bacillati</taxon>
        <taxon>Bacillota</taxon>
        <taxon>Clostridia</taxon>
        <taxon>Lachnospirales</taxon>
        <taxon>Lachnospiraceae</taxon>
        <taxon>Acetatifactor</taxon>
    </lineage>
</organism>
<dbReference type="GO" id="GO:0009398">
    <property type="term" value="P:FMN biosynthetic process"/>
    <property type="evidence" value="ECO:0007669"/>
    <property type="project" value="UniProtKB-UniRule"/>
</dbReference>
<feature type="domain" description="Riboflavin kinase" evidence="15">
    <location>
        <begin position="180"/>
        <end position="304"/>
    </location>
</feature>
<proteinExistence type="inferred from homology"/>
<comment type="pathway">
    <text evidence="2 14">Cofactor biosynthesis; FMN biosynthesis; FMN from riboflavin (ATP route): step 1/1.</text>
</comment>
<evidence type="ECO:0000256" key="5">
    <source>
        <dbReference type="ARBA" id="ARBA00022679"/>
    </source>
</evidence>
<dbReference type="Gene3D" id="2.40.30.30">
    <property type="entry name" value="Riboflavin kinase-like"/>
    <property type="match status" value="1"/>
</dbReference>
<comment type="similarity">
    <text evidence="14">Belongs to the ribF family.</text>
</comment>
<dbReference type="EC" id="2.7.7.2" evidence="14"/>
<dbReference type="SUPFAM" id="SSF82114">
    <property type="entry name" value="Riboflavin kinase-like"/>
    <property type="match status" value="1"/>
</dbReference>
<dbReference type="Proteomes" id="UP000824265">
    <property type="component" value="Unassembled WGS sequence"/>
</dbReference>
<dbReference type="Gene3D" id="3.40.50.620">
    <property type="entry name" value="HUPs"/>
    <property type="match status" value="1"/>
</dbReference>
<keyword evidence="8 14" id="KW-0418">Kinase</keyword>
<dbReference type="NCBIfam" id="TIGR00083">
    <property type="entry name" value="ribF"/>
    <property type="match status" value="1"/>
</dbReference>
<keyword evidence="6 14" id="KW-0548">Nucleotidyltransferase</keyword>
<dbReference type="AlphaFoldDB" id="A0A9D1R6Q8"/>
<dbReference type="CDD" id="cd02064">
    <property type="entry name" value="FAD_synthetase_N"/>
    <property type="match status" value="1"/>
</dbReference>
<dbReference type="InterPro" id="IPR014729">
    <property type="entry name" value="Rossmann-like_a/b/a_fold"/>
</dbReference>
<dbReference type="GO" id="GO:0008531">
    <property type="term" value="F:riboflavin kinase activity"/>
    <property type="evidence" value="ECO:0007669"/>
    <property type="project" value="UniProtKB-UniRule"/>
</dbReference>
<sequence length="304" mass="33880">MEIITGTTDFFLEKETAAAIGKFDGVHIGHRRLLEEVLSCKAQGLAACVFTFEPAPAVLFGTGDGKELTTREEKRALFERMGVDILVEFPLTKQTAAMPPEIFVSDVLARRMNVRFIAAGRDLSFGAGGRGNAALLQSLSQDLGYEVKIIEKVCFQGKEVSSTYIKSQVEAGNMKLVEQLLGMPYPIMGKVVHGNRIGRTLGFPTVNLVPGESKLLPPNGVYYSQVRYGSRKYRAISNVGYKPTVTNERVLGVESYLYDFDQEIYEESVEVYLLGFRRPEKRFEGLEELKKQLKEDIEAGLRFA</sequence>
<dbReference type="PANTHER" id="PTHR22749:SF6">
    <property type="entry name" value="RIBOFLAVIN KINASE"/>
    <property type="match status" value="1"/>
</dbReference>
<evidence type="ECO:0000256" key="14">
    <source>
        <dbReference type="PIRNR" id="PIRNR004491"/>
    </source>
</evidence>
<dbReference type="InterPro" id="IPR015864">
    <property type="entry name" value="FAD_synthase"/>
</dbReference>
<dbReference type="InterPro" id="IPR023465">
    <property type="entry name" value="Riboflavin_kinase_dom_sf"/>
</dbReference>
<dbReference type="GO" id="GO:0005524">
    <property type="term" value="F:ATP binding"/>
    <property type="evidence" value="ECO:0007669"/>
    <property type="project" value="UniProtKB-UniRule"/>
</dbReference>
<evidence type="ECO:0000259" key="15">
    <source>
        <dbReference type="SMART" id="SM00904"/>
    </source>
</evidence>
<keyword evidence="5 14" id="KW-0808">Transferase</keyword>
<dbReference type="PIRSF" id="PIRSF004491">
    <property type="entry name" value="FAD_Synth"/>
    <property type="match status" value="1"/>
</dbReference>
<evidence type="ECO:0000256" key="12">
    <source>
        <dbReference type="ARBA" id="ARBA00047880"/>
    </source>
</evidence>
<gene>
    <name evidence="16" type="ORF">H9742_10890</name>
</gene>
<reference evidence="16" key="2">
    <citation type="submission" date="2021-04" db="EMBL/GenBank/DDBJ databases">
        <authorList>
            <person name="Gilroy R."/>
        </authorList>
    </citation>
    <scope>NUCLEOTIDE SEQUENCE</scope>
    <source>
        <strain evidence="16">CHK195-6426</strain>
    </source>
</reference>
<dbReference type="GO" id="GO:0006747">
    <property type="term" value="P:FAD biosynthetic process"/>
    <property type="evidence" value="ECO:0007669"/>
    <property type="project" value="UniProtKB-UniRule"/>
</dbReference>
<dbReference type="PANTHER" id="PTHR22749">
    <property type="entry name" value="RIBOFLAVIN KINASE/FMN ADENYLYLTRANSFERASE"/>
    <property type="match status" value="1"/>
</dbReference>
<dbReference type="EC" id="2.7.1.26" evidence="14"/>
<dbReference type="InterPro" id="IPR002606">
    <property type="entry name" value="Riboflavin_kinase_bac"/>
</dbReference>
<evidence type="ECO:0000256" key="3">
    <source>
        <dbReference type="ARBA" id="ARBA00022630"/>
    </source>
</evidence>
<evidence type="ECO:0000256" key="9">
    <source>
        <dbReference type="ARBA" id="ARBA00022827"/>
    </source>
</evidence>
<protein>
    <recommendedName>
        <fullName evidence="14">Riboflavin biosynthesis protein</fullName>
    </recommendedName>
    <domain>
        <recommendedName>
            <fullName evidence="14">Riboflavin kinase</fullName>
            <ecNumber evidence="14">2.7.1.26</ecNumber>
        </recommendedName>
        <alternativeName>
            <fullName evidence="14">Flavokinase</fullName>
        </alternativeName>
    </domain>
    <domain>
        <recommendedName>
            <fullName evidence="14">FMN adenylyltransferase</fullName>
            <ecNumber evidence="14">2.7.7.2</ecNumber>
        </recommendedName>
        <alternativeName>
            <fullName evidence="14">FAD pyrophosphorylase</fullName>
        </alternativeName>
        <alternativeName>
            <fullName evidence="14">FAD synthase</fullName>
        </alternativeName>
    </domain>
</protein>
<keyword evidence="3 14" id="KW-0285">Flavoprotein</keyword>
<evidence type="ECO:0000256" key="1">
    <source>
        <dbReference type="ARBA" id="ARBA00004726"/>
    </source>
</evidence>
<keyword evidence="9 14" id="KW-0274">FAD</keyword>
<keyword evidence="4 14" id="KW-0288">FMN</keyword>
<dbReference type="EMBL" id="DXGH01000058">
    <property type="protein sequence ID" value="HIW82000.1"/>
    <property type="molecule type" value="Genomic_DNA"/>
</dbReference>
<reference evidence="16" key="1">
    <citation type="journal article" date="2021" name="PeerJ">
        <title>Extensive microbial diversity within the chicken gut microbiome revealed by metagenomics and culture.</title>
        <authorList>
            <person name="Gilroy R."/>
            <person name="Ravi A."/>
            <person name="Getino M."/>
            <person name="Pursley I."/>
            <person name="Horton D.L."/>
            <person name="Alikhan N.F."/>
            <person name="Baker D."/>
            <person name="Gharbi K."/>
            <person name="Hall N."/>
            <person name="Watson M."/>
            <person name="Adriaenssens E.M."/>
            <person name="Foster-Nyarko E."/>
            <person name="Jarju S."/>
            <person name="Secka A."/>
            <person name="Antonio M."/>
            <person name="Oren A."/>
            <person name="Chaudhuri R.R."/>
            <person name="La Ragione R."/>
            <person name="Hildebrand F."/>
            <person name="Pallen M.J."/>
        </authorList>
    </citation>
    <scope>NUCLEOTIDE SEQUENCE</scope>
    <source>
        <strain evidence="16">CHK195-6426</strain>
    </source>
</reference>
<evidence type="ECO:0000256" key="11">
    <source>
        <dbReference type="ARBA" id="ARBA00023268"/>
    </source>
</evidence>
<keyword evidence="11" id="KW-0511">Multifunctional enzyme</keyword>
<evidence type="ECO:0000313" key="17">
    <source>
        <dbReference type="Proteomes" id="UP000824265"/>
    </source>
</evidence>
<accession>A0A9D1R6Q8</accession>
<name>A0A9D1R6Q8_9FIRM</name>
<dbReference type="InterPro" id="IPR023468">
    <property type="entry name" value="Riboflavin_kinase"/>
</dbReference>
<evidence type="ECO:0000256" key="8">
    <source>
        <dbReference type="ARBA" id="ARBA00022777"/>
    </source>
</evidence>
<dbReference type="SUPFAM" id="SSF52374">
    <property type="entry name" value="Nucleotidylyl transferase"/>
    <property type="match status" value="1"/>
</dbReference>
<comment type="pathway">
    <text evidence="1 14">Cofactor biosynthesis; FAD biosynthesis; FAD from FMN: step 1/1.</text>
</comment>
<dbReference type="InterPro" id="IPR015865">
    <property type="entry name" value="Riboflavin_kinase_bac/euk"/>
</dbReference>
<evidence type="ECO:0000256" key="10">
    <source>
        <dbReference type="ARBA" id="ARBA00022840"/>
    </source>
</evidence>
<keyword evidence="10 14" id="KW-0067">ATP-binding</keyword>
<evidence type="ECO:0000256" key="6">
    <source>
        <dbReference type="ARBA" id="ARBA00022695"/>
    </source>
</evidence>
<evidence type="ECO:0000256" key="13">
    <source>
        <dbReference type="ARBA" id="ARBA00049494"/>
    </source>
</evidence>
<evidence type="ECO:0000256" key="4">
    <source>
        <dbReference type="ARBA" id="ARBA00022643"/>
    </source>
</evidence>